<comment type="caution">
    <text evidence="2">The sequence shown here is derived from an EMBL/GenBank/DDBJ whole genome shotgun (WGS) entry which is preliminary data.</text>
</comment>
<dbReference type="EMBL" id="SRLN01000012">
    <property type="protein sequence ID" value="KAB0241432.1"/>
    <property type="molecule type" value="Genomic_DNA"/>
</dbReference>
<dbReference type="AlphaFoldDB" id="A0A5J5LUU6"/>
<dbReference type="InterPro" id="IPR036465">
    <property type="entry name" value="vWFA_dom_sf"/>
</dbReference>
<evidence type="ECO:0000313" key="3">
    <source>
        <dbReference type="Proteomes" id="UP000325636"/>
    </source>
</evidence>
<evidence type="ECO:0000259" key="1">
    <source>
        <dbReference type="PROSITE" id="PS50234"/>
    </source>
</evidence>
<dbReference type="Proteomes" id="UP000325636">
    <property type="component" value="Unassembled WGS sequence"/>
</dbReference>
<organism evidence="2 3">
    <name type="scientific">Microcystis aeruginosa EAWAG127a</name>
    <dbReference type="NCBI Taxonomy" id="2529855"/>
    <lineage>
        <taxon>Bacteria</taxon>
        <taxon>Bacillati</taxon>
        <taxon>Cyanobacteriota</taxon>
        <taxon>Cyanophyceae</taxon>
        <taxon>Oscillatoriophycideae</taxon>
        <taxon>Chroococcales</taxon>
        <taxon>Microcystaceae</taxon>
        <taxon>Microcystis</taxon>
    </lineage>
</organism>
<dbReference type="Pfam" id="PF00092">
    <property type="entry name" value="VWA"/>
    <property type="match status" value="1"/>
</dbReference>
<evidence type="ECO:0000313" key="2">
    <source>
        <dbReference type="EMBL" id="KAB0241432.1"/>
    </source>
</evidence>
<proteinExistence type="predicted"/>
<name>A0A5J5LUU6_MICAE</name>
<feature type="domain" description="VWFA" evidence="1">
    <location>
        <begin position="42"/>
        <end position="220"/>
    </location>
</feature>
<sequence>MLTVSLTPHRDFLPADTPDQRLFLMMKIKPQAEAAQSRPSTTFAFLIDTSGSMYENVGGMTKLEVVIQSLKKLLHSGRLTQEDRIALVRFDDQASTLINLTPATQIQTIESAIDQLTKFSGGTVLSRGMDQVLGIIGNQGMTSRRALIFTDGQTIGEEDCRQLANDFAQCNIPITALGVGDYNEQLLDDISNNTGGQFGHVVPQKDLPHQILITDFPSYIIQAYQQAQNEVINNIKLDIQTVKGVKLAKITRVYPDQAEYPLLNPPYPIGNAAAGDDTIYILEFTIDGRTSSRARIAQIGLTYDIPGLNRRGEQPPLNVVVQFLAGQGTVAQVNQEVMGYVQQRNIAQLASDATKIADKDPNKAEQLLETARRLTVKIGNDDMLASLNQASDELRKTRKISSNTRKTVKMGSRGKTIKMEGDIDEQSSLDETIRNITGT</sequence>
<accession>A0A5J5LUU6</accession>
<dbReference type="SMART" id="SM00327">
    <property type="entry name" value="VWA"/>
    <property type="match status" value="1"/>
</dbReference>
<dbReference type="InterPro" id="IPR002035">
    <property type="entry name" value="VWF_A"/>
</dbReference>
<gene>
    <name evidence="2" type="ORF">EZJ55_13515</name>
</gene>
<protein>
    <submittedName>
        <fullName evidence="2">VWA domain-containing protein</fullName>
    </submittedName>
</protein>
<dbReference type="RefSeq" id="WP_150976803.1">
    <property type="nucleotide sequence ID" value="NZ_SRLN01000012.1"/>
</dbReference>
<dbReference type="PROSITE" id="PS50234">
    <property type="entry name" value="VWFA"/>
    <property type="match status" value="1"/>
</dbReference>
<reference evidence="3" key="1">
    <citation type="submission" date="2019-04" db="EMBL/GenBank/DDBJ databases">
        <title>Microviridin 1777: A Toxic Chymotrypsin Inhibitor Discovered by a Metabologenomic Approach.</title>
        <authorList>
            <person name="Sieber S."/>
            <person name="Grendelmeier S.M."/>
            <person name="Harris L.A."/>
            <person name="Mitchell D.A."/>
            <person name="Gademann K."/>
        </authorList>
    </citation>
    <scope>NUCLEOTIDE SEQUENCE [LARGE SCALE GENOMIC DNA]</scope>
    <source>
        <strain evidence="3">EAWAG127a</strain>
    </source>
</reference>
<dbReference type="SUPFAM" id="SSF53300">
    <property type="entry name" value="vWA-like"/>
    <property type="match status" value="1"/>
</dbReference>
<dbReference type="Gene3D" id="3.40.50.410">
    <property type="entry name" value="von Willebrand factor, type A domain"/>
    <property type="match status" value="1"/>
</dbReference>